<feature type="region of interest" description="Disordered" evidence="1">
    <location>
        <begin position="927"/>
        <end position="961"/>
    </location>
</feature>
<feature type="region of interest" description="Disordered" evidence="1">
    <location>
        <begin position="376"/>
        <end position="518"/>
    </location>
</feature>
<feature type="region of interest" description="Disordered" evidence="1">
    <location>
        <begin position="724"/>
        <end position="810"/>
    </location>
</feature>
<feature type="compositionally biased region" description="Low complexity" evidence="1">
    <location>
        <begin position="41"/>
        <end position="53"/>
    </location>
</feature>
<feature type="compositionally biased region" description="Basic and acidic residues" evidence="1">
    <location>
        <begin position="376"/>
        <end position="408"/>
    </location>
</feature>
<gene>
    <name evidence="2" type="ORF">HHK36_009929</name>
</gene>
<feature type="region of interest" description="Disordered" evidence="1">
    <location>
        <begin position="1723"/>
        <end position="1743"/>
    </location>
</feature>
<dbReference type="InterPro" id="IPR051195">
    <property type="entry name" value="Fungal_stress_NST1"/>
</dbReference>
<sequence length="1874" mass="204444">MRLGFDALAGERFGSGRSMANPGVGSKFVSVNLNKSYGQPSSSRSLGNSGASRIRTGSHGSGGGMVVLSRPRSSIAGLQKSGPKLSVPPPLNLPSLRKEHERFDSSSSGGGSAGAGSSGSGSRPSSSGMGWTKPGPSALQGKDGSADQPFERSGGGTLGVDAEDLPSYSTDGGTRGSSVYMPPSARSGTVGSQVVALPHASLPVAKAAVLRGEDFPSLQATLPATSGPAQKQKDTMHQKQKQKMSEEGSDEQRDSSYSIPLLHMRPQLQSSRLTVGNGSNENSGAGHGYGGSSTTERTRKHEGYFPDPLPLVRLNHRSDWADDERDTGHGLPHQNRDHGFPRSEAYHGREFDLPRVDVLQRTSVHDLPDRWGGLHDDEAGKVSSREVLRTDHYGRDVRTPSREGRDGGSWRAPPLSKEGLSAREITIDRNHPGAVPFSLNRETSKENNYSRSPIGDNVRDGFSSRITGHQDSRFGRENLGYGQGGRHNGNQVVESFSGRGAERNTWDRHSGDPSNRYRGDVFQNSSMPKASFSFGNKGLPVNDTILNFGREKRSFSNSGKPYIEDPHLKDFGGGTGFDGRDPLTGGFVGVVKRKKDALKQANFHDPVRESFEAELERVQKMQEQERQLIIEEQARVLELARKEEEERERLAREEEELRRRLEEEAREAAWRAEQERLEVVRRAEDQKMAREEEKRRILLEEERRKEAARQKLLELEARIARKRAADERMSGVVKEKDASRVADVGDWDDGEKMVERITSSASSDSSSLNRSFESGSRPHSSRDGNSVFLDRAKPANSGKRDMIENGKNSPFLLQDLDNDYRSPMRDAFGSVRAFPRKEFYGGPGSMYPRTSFKGGVQEHRMDDFPHLRGHRWNLSGDGDHYSRNSEIDPEFHESPNEKFDDLGWGQGCSHAPYTERFYHNSEADGVSSFGRSRHSMRQPRVLPPPSLASMQKNSFRGETELPDSSAFLDSEMLYHHAPGKSEPTMHTGSGSGYQEKLEQSGMENSNPNDQKLEKTATPRCDSQSSLSVSSPPSSPTHLSHDDLEDSGDSPVLPAAAEGKEIPLSDSEHVVSATKAGKGNMMAASSSDFPGDDEEWAIENNEALQEQEEYDEEEDGYQEEDEIHEGYDENIDLAQEFEDMHLEEKAASNKMDQLVLGFDEGVEVGMPSNEFESINGKKTIGVQQVSVSIVGEPDSFNGLGGNGQNLQPENSSPEMSMESSSNKIQETEKALQDLVLQPMNVPHVSASSGGYLLDGMEASSSSSLLAQQPVTSSVNIVLPSPSVQPFMSTISPVTSQAEVPVKLPFGLFSGHSLIPSPVPAIQIGSIQMPLHLHPQVGPSLTQIHPSQPPFFQFGQLSYTSPISQGILPLAAQSMSFVHPNAPAHYSLNQNLGGTLHNLGGQDTSTQNAHVKDKGSSLVMDTQPGLVPELLDPSQENESKKVNVLPVRGSAENEVLTSQRRAESYPLGEMKTVSELSTQAENQGHHDMDVKENYKSLANNRESQGQLKSKRASSQFMLSERVLSESKTAGSISGSRGRKLIYAVRNSGSRSSTAPESSPDSNGYQRRARRNSRRNEFRVRDNADRRQTEGLVSSNYSRLDEKAIFNGRVSGISTSGAKKDAILSKPYKQTVESKSLNSGSISSRVIDSEIKMEKGLGKEAPTKRLTSSLDISRYGEGNLKRNSSSEQDVDAPLQSGVVRVFSQPGIETPSNEDDFIEVRSKRQMLNDRREQREKEIKAKSRVIKASRKSHSVSQSIVVTTSSNKMVAPLGGEAANGIPSESDLTDGRGLTDGEISAGFTVALQPLPPIGTPAVNTAAQADTRLHTIKSLQTGSLPVGSSAATNIGQGLSFETRNVIMDNAQTSLGSWGNARINQQV</sequence>
<organism evidence="2 3">
    <name type="scientific">Tetracentron sinense</name>
    <name type="common">Spur-leaf</name>
    <dbReference type="NCBI Taxonomy" id="13715"/>
    <lineage>
        <taxon>Eukaryota</taxon>
        <taxon>Viridiplantae</taxon>
        <taxon>Streptophyta</taxon>
        <taxon>Embryophyta</taxon>
        <taxon>Tracheophyta</taxon>
        <taxon>Spermatophyta</taxon>
        <taxon>Magnoliopsida</taxon>
        <taxon>Trochodendrales</taxon>
        <taxon>Trochodendraceae</taxon>
        <taxon>Tetracentron</taxon>
    </lineage>
</organism>
<feature type="compositionally biased region" description="Gly residues" evidence="1">
    <location>
        <begin position="108"/>
        <end position="119"/>
    </location>
</feature>
<feature type="compositionally biased region" description="Basic and acidic residues" evidence="1">
    <location>
        <begin position="1571"/>
        <end position="1586"/>
    </location>
</feature>
<comment type="caution">
    <text evidence="2">The sequence shown here is derived from an EMBL/GenBank/DDBJ whole genome shotgun (WGS) entry which is preliminary data.</text>
</comment>
<feature type="region of interest" description="Disordered" evidence="1">
    <location>
        <begin position="976"/>
        <end position="1119"/>
    </location>
</feature>
<dbReference type="PANTHER" id="PTHR31780">
    <property type="entry name" value="STRESS RESPONSE PROTEIN NST1-RELATED"/>
    <property type="match status" value="1"/>
</dbReference>
<accession>A0A835DHZ7</accession>
<dbReference type="Proteomes" id="UP000655225">
    <property type="component" value="Unassembled WGS sequence"/>
</dbReference>
<feature type="region of interest" description="Disordered" evidence="1">
    <location>
        <begin position="218"/>
        <end position="344"/>
    </location>
</feature>
<reference evidence="2 3" key="1">
    <citation type="submission" date="2020-04" db="EMBL/GenBank/DDBJ databases">
        <title>Plant Genome Project.</title>
        <authorList>
            <person name="Zhang R.-G."/>
        </authorList>
    </citation>
    <scope>NUCLEOTIDE SEQUENCE [LARGE SCALE GENOMIC DNA]</scope>
    <source>
        <strain evidence="2">YNK0</strain>
        <tissue evidence="2">Leaf</tissue>
    </source>
</reference>
<protein>
    <submittedName>
        <fullName evidence="2">Uncharacterized protein</fullName>
    </submittedName>
</protein>
<feature type="compositionally biased region" description="Polar residues" evidence="1">
    <location>
        <begin position="218"/>
        <end position="229"/>
    </location>
</feature>
<dbReference type="EMBL" id="JABCRI010000006">
    <property type="protein sequence ID" value="KAF8405033.1"/>
    <property type="molecule type" value="Genomic_DNA"/>
</dbReference>
<dbReference type="CDD" id="cd22249">
    <property type="entry name" value="UDM1_RNF168_RNF169-like"/>
    <property type="match status" value="1"/>
</dbReference>
<feature type="compositionally biased region" description="Polar residues" evidence="1">
    <location>
        <begin position="1544"/>
        <end position="1559"/>
    </location>
</feature>
<feature type="compositionally biased region" description="Basic and acidic residues" evidence="1">
    <location>
        <begin position="1723"/>
        <end position="1736"/>
    </location>
</feature>
<evidence type="ECO:0000313" key="3">
    <source>
        <dbReference type="Proteomes" id="UP000655225"/>
    </source>
</evidence>
<evidence type="ECO:0000313" key="2">
    <source>
        <dbReference type="EMBL" id="KAF8405033.1"/>
    </source>
</evidence>
<feature type="compositionally biased region" description="Low complexity" evidence="1">
    <location>
        <begin position="759"/>
        <end position="774"/>
    </location>
</feature>
<feature type="region of interest" description="Disordered" evidence="1">
    <location>
        <begin position="33"/>
        <end position="191"/>
    </location>
</feature>
<feature type="compositionally biased region" description="Basic and acidic residues" evidence="1">
    <location>
        <begin position="724"/>
        <end position="740"/>
    </location>
</feature>
<feature type="compositionally biased region" description="Basic and acidic residues" evidence="1">
    <location>
        <begin position="231"/>
        <end position="254"/>
    </location>
</feature>
<feature type="compositionally biased region" description="Basic and acidic residues" evidence="1">
    <location>
        <begin position="1057"/>
        <end position="1068"/>
    </location>
</feature>
<feature type="compositionally biased region" description="Low complexity" evidence="1">
    <location>
        <begin position="120"/>
        <end position="130"/>
    </location>
</feature>
<feature type="compositionally biased region" description="Basic and acidic residues" evidence="1">
    <location>
        <begin position="500"/>
        <end position="518"/>
    </location>
</feature>
<feature type="compositionally biased region" description="Polar residues" evidence="1">
    <location>
        <begin position="267"/>
        <end position="283"/>
    </location>
</feature>
<dbReference type="OMA" id="HFPCFEM"/>
<feature type="compositionally biased region" description="Acidic residues" evidence="1">
    <location>
        <begin position="1104"/>
        <end position="1119"/>
    </location>
</feature>
<name>A0A835DHZ7_TETSI</name>
<dbReference type="PANTHER" id="PTHR31780:SF10">
    <property type="entry name" value="LD36051P"/>
    <property type="match status" value="1"/>
</dbReference>
<feature type="compositionally biased region" description="Low complexity" evidence="1">
    <location>
        <begin position="1022"/>
        <end position="1031"/>
    </location>
</feature>
<feature type="compositionally biased region" description="Basic and acidic residues" evidence="1">
    <location>
        <begin position="790"/>
        <end position="804"/>
    </location>
</feature>
<dbReference type="OrthoDB" id="1931055at2759"/>
<feature type="region of interest" description="Disordered" evidence="1">
    <location>
        <begin position="1543"/>
        <end position="1587"/>
    </location>
</feature>
<feature type="compositionally biased region" description="Low complexity" evidence="1">
    <location>
        <begin position="1203"/>
        <end position="1216"/>
    </location>
</feature>
<feature type="compositionally biased region" description="Basic and acidic residues" evidence="1">
    <location>
        <begin position="334"/>
        <end position="344"/>
    </location>
</feature>
<feature type="region of interest" description="Disordered" evidence="1">
    <location>
        <begin position="1195"/>
        <end position="1216"/>
    </location>
</feature>
<evidence type="ECO:0000256" key="1">
    <source>
        <dbReference type="SAM" id="MobiDB-lite"/>
    </source>
</evidence>
<keyword evidence="3" id="KW-1185">Reference proteome</keyword>
<proteinExistence type="predicted"/>